<dbReference type="Proteomes" id="UP000241118">
    <property type="component" value="Unassembled WGS sequence"/>
</dbReference>
<reference evidence="1 2" key="1">
    <citation type="submission" date="2018-03" db="EMBL/GenBank/DDBJ databases">
        <title>Genomic Encyclopedia of Type Strains, Phase III (KMG-III): the genomes of soil and plant-associated and newly described type strains.</title>
        <authorList>
            <person name="Whitman W."/>
        </authorList>
    </citation>
    <scope>NUCLEOTIDE SEQUENCE [LARGE SCALE GENOMIC DNA]</scope>
    <source>
        <strain evidence="1 2">CGMCC 4.7097</strain>
    </source>
</reference>
<dbReference type="AlphaFoldDB" id="A0A2P8IA11"/>
<accession>A0A2P8IA11</accession>
<protein>
    <recommendedName>
        <fullName evidence="3">NACHT domain-containing protein</fullName>
    </recommendedName>
</protein>
<name>A0A2P8IA11_SACCR</name>
<dbReference type="Gene3D" id="3.40.50.300">
    <property type="entry name" value="P-loop containing nucleotide triphosphate hydrolases"/>
    <property type="match status" value="1"/>
</dbReference>
<organism evidence="1 2">
    <name type="scientific">Saccharothrix carnea</name>
    <dbReference type="NCBI Taxonomy" id="1280637"/>
    <lineage>
        <taxon>Bacteria</taxon>
        <taxon>Bacillati</taxon>
        <taxon>Actinomycetota</taxon>
        <taxon>Actinomycetes</taxon>
        <taxon>Pseudonocardiales</taxon>
        <taxon>Pseudonocardiaceae</taxon>
        <taxon>Saccharothrix</taxon>
    </lineage>
</organism>
<dbReference type="InterPro" id="IPR027417">
    <property type="entry name" value="P-loop_NTPase"/>
</dbReference>
<dbReference type="EMBL" id="PYAX01000005">
    <property type="protein sequence ID" value="PSL55290.1"/>
    <property type="molecule type" value="Genomic_DNA"/>
</dbReference>
<evidence type="ECO:0000313" key="1">
    <source>
        <dbReference type="EMBL" id="PSL55290.1"/>
    </source>
</evidence>
<evidence type="ECO:0008006" key="3">
    <source>
        <dbReference type="Google" id="ProtNLM"/>
    </source>
</evidence>
<dbReference type="RefSeq" id="WP_106616180.1">
    <property type="nucleotide sequence ID" value="NZ_PYAX01000005.1"/>
</dbReference>
<dbReference type="OrthoDB" id="10005823at2"/>
<gene>
    <name evidence="1" type="ORF">B0I31_105249</name>
</gene>
<evidence type="ECO:0000313" key="2">
    <source>
        <dbReference type="Proteomes" id="UP000241118"/>
    </source>
</evidence>
<proteinExistence type="predicted"/>
<sequence length="725" mass="80428">MAYTSVLAESVRSLLQARGWRCDATRFTIRAVEPTLDNIKHVWMAGEAIALTGTEIAQVRPTRILVPDLTPAKEVERVEEAMRAAGREPRVNRITHFIDILWDASTAAVRARRDAETADNFEGFVAPELTAPDRHVKQYLKLGGERVPDNRLLERALSASGSALAILADAGLGKSELLKWHEWRYAVFYESAVAQRAHTYPPVALRVPLRGLRTLSLDAIAHYLSRPSDEDDLPALNRLDSGRFLLELLRRQRLILLLDGTDELMISRAKLEEGLRELRRAVDDGARLAVSSRLGHLNSTRTIGTIFDSGEIATIEPMEPAGGRELLLKNGADPDRADEVLKALQSSKAQGIPLFLLLAYYVNLKDELDVAVASSRTNVLLALLELLCVRDEERLGVDSKEQMAVLTDFAHWTHLLGDLNEHSALEHLGIDVAEPKAAMILNPHALLTRTADGMVVFKYTEFLLLFAAKAISEDWRRLGFGSVTGDLRGTKLDDMTVEYLARMLGLDDIARGWSRATGEYPLLRRNVLAIALARVEDECAGESPAVRSACLSGLLGGKSLCDTLLADVVVQQLDLQGWTLRRLSGSGSLTYCVNARQCDYDESVLQLNTEGTEFPKATDDAARLARGCTRLDVMIKPLKRRSADGLVRMISLKECTDQRGWSELRRVGAAEQERKFGGGERFWVLTESGVRMLTRYAFREHDDELPGLMSAEPDLRVLLLALGNR</sequence>
<comment type="caution">
    <text evidence="1">The sequence shown here is derived from an EMBL/GenBank/DDBJ whole genome shotgun (WGS) entry which is preliminary data.</text>
</comment>
<keyword evidence="2" id="KW-1185">Reference proteome</keyword>